<keyword evidence="4 7" id="KW-0067">ATP-binding</keyword>
<dbReference type="PANTHER" id="PTHR43023:SF3">
    <property type="entry name" value="PROTEIN TRIGALACTOSYLDIACYLGLYCEROL 3, CHLOROPLASTIC"/>
    <property type="match status" value="1"/>
</dbReference>
<feature type="coiled-coil region" evidence="5">
    <location>
        <begin position="127"/>
        <end position="154"/>
    </location>
</feature>
<dbReference type="Gene3D" id="3.40.50.300">
    <property type="entry name" value="P-loop containing nucleotide triphosphate hydrolases"/>
    <property type="match status" value="1"/>
</dbReference>
<sequence>MRYFRWCLVCWECEVDSVPLSPSDVIEMQKICTSFGKHQVHANLDLSVKRGEIFALIGDSGSGKSTLLREMMLLHKPDSGSIRVLDIDLNSATEQQIKELHQRWGVMFQYGGLFGTLTIRANVGLPLREHTNLVDELINQIADWKIKISGLQEDAALQFPDQLSGGMLKRASMARALAMDPILLFLDEPTAGLDPSGADGIDKLIKDVQAMYQATIVMVTHDLDLLWQIADRVAVLGEGKVVGVGTMLELSTMTHPIIRSYFDGARGRSAQQLALIQRQKLIA</sequence>
<keyword evidence="8" id="KW-1185">Reference proteome</keyword>
<evidence type="ECO:0000256" key="2">
    <source>
        <dbReference type="ARBA" id="ARBA00022475"/>
    </source>
</evidence>
<dbReference type="GO" id="GO:0016887">
    <property type="term" value="F:ATP hydrolysis activity"/>
    <property type="evidence" value="ECO:0007669"/>
    <property type="project" value="InterPro"/>
</dbReference>
<dbReference type="InterPro" id="IPR027417">
    <property type="entry name" value="P-loop_NTPase"/>
</dbReference>
<dbReference type="SUPFAM" id="SSF52540">
    <property type="entry name" value="P-loop containing nucleoside triphosphate hydrolases"/>
    <property type="match status" value="1"/>
</dbReference>
<reference evidence="7 8" key="1">
    <citation type="submission" date="2019-03" db="EMBL/GenBank/DDBJ databases">
        <title>Sapientia aquatica gen. nov., sp. nov., isolated from a crater lake.</title>
        <authorList>
            <person name="Felfoldi T."/>
            <person name="Szabo A."/>
            <person name="Toth E."/>
            <person name="Schumann P."/>
            <person name="Keki Z."/>
            <person name="Marialigeti K."/>
            <person name="Mathe I."/>
        </authorList>
    </citation>
    <scope>NUCLEOTIDE SEQUENCE [LARGE SCALE GENOMIC DNA]</scope>
    <source>
        <strain evidence="7 8">SA-152</strain>
    </source>
</reference>
<evidence type="ECO:0000256" key="5">
    <source>
        <dbReference type="SAM" id="Coils"/>
    </source>
</evidence>
<accession>A0A4R5W305</accession>
<comment type="caution">
    <text evidence="7">The sequence shown here is derived from an EMBL/GenBank/DDBJ whole genome shotgun (WGS) entry which is preliminary data.</text>
</comment>
<dbReference type="EMBL" id="SMYL01000002">
    <property type="protein sequence ID" value="TDK67114.1"/>
    <property type="molecule type" value="Genomic_DNA"/>
</dbReference>
<dbReference type="InterPro" id="IPR003439">
    <property type="entry name" value="ABC_transporter-like_ATP-bd"/>
</dbReference>
<dbReference type="Proteomes" id="UP000294829">
    <property type="component" value="Unassembled WGS sequence"/>
</dbReference>
<dbReference type="PROSITE" id="PS50893">
    <property type="entry name" value="ABC_TRANSPORTER_2"/>
    <property type="match status" value="1"/>
</dbReference>
<evidence type="ECO:0000313" key="8">
    <source>
        <dbReference type="Proteomes" id="UP000294829"/>
    </source>
</evidence>
<evidence type="ECO:0000256" key="1">
    <source>
        <dbReference type="ARBA" id="ARBA00022448"/>
    </source>
</evidence>
<feature type="domain" description="ABC transporter" evidence="6">
    <location>
        <begin position="26"/>
        <end position="263"/>
    </location>
</feature>
<evidence type="ECO:0000256" key="3">
    <source>
        <dbReference type="ARBA" id="ARBA00022741"/>
    </source>
</evidence>
<organism evidence="7 8">
    <name type="scientific">Sapientia aquatica</name>
    <dbReference type="NCBI Taxonomy" id="1549640"/>
    <lineage>
        <taxon>Bacteria</taxon>
        <taxon>Pseudomonadati</taxon>
        <taxon>Pseudomonadota</taxon>
        <taxon>Betaproteobacteria</taxon>
        <taxon>Burkholderiales</taxon>
        <taxon>Oxalobacteraceae</taxon>
        <taxon>Sapientia</taxon>
    </lineage>
</organism>
<evidence type="ECO:0000313" key="7">
    <source>
        <dbReference type="EMBL" id="TDK67114.1"/>
    </source>
</evidence>
<dbReference type="OrthoDB" id="9802264at2"/>
<keyword evidence="5" id="KW-0175">Coiled coil</keyword>
<dbReference type="Pfam" id="PF00005">
    <property type="entry name" value="ABC_tran"/>
    <property type="match status" value="1"/>
</dbReference>
<keyword evidence="2" id="KW-0472">Membrane</keyword>
<keyword evidence="1" id="KW-0813">Transport</keyword>
<name>A0A4R5W305_9BURK</name>
<dbReference type="PANTHER" id="PTHR43023">
    <property type="entry name" value="PROTEIN TRIGALACTOSYLDIACYLGLYCEROL 3, CHLOROPLASTIC"/>
    <property type="match status" value="1"/>
</dbReference>
<keyword evidence="2" id="KW-1003">Cell membrane</keyword>
<gene>
    <name evidence="7" type="ORF">E2I14_04930</name>
</gene>
<evidence type="ECO:0000259" key="6">
    <source>
        <dbReference type="PROSITE" id="PS50893"/>
    </source>
</evidence>
<keyword evidence="3" id="KW-0547">Nucleotide-binding</keyword>
<protein>
    <submittedName>
        <fullName evidence="7">ATP-binding cassette domain-containing protein</fullName>
    </submittedName>
</protein>
<dbReference type="InterPro" id="IPR003593">
    <property type="entry name" value="AAA+_ATPase"/>
</dbReference>
<proteinExistence type="predicted"/>
<dbReference type="AlphaFoldDB" id="A0A4R5W305"/>
<dbReference type="SMART" id="SM00382">
    <property type="entry name" value="AAA"/>
    <property type="match status" value="1"/>
</dbReference>
<dbReference type="PROSITE" id="PS00211">
    <property type="entry name" value="ABC_TRANSPORTER_1"/>
    <property type="match status" value="1"/>
</dbReference>
<evidence type="ECO:0000256" key="4">
    <source>
        <dbReference type="ARBA" id="ARBA00022840"/>
    </source>
</evidence>
<dbReference type="GO" id="GO:0005524">
    <property type="term" value="F:ATP binding"/>
    <property type="evidence" value="ECO:0007669"/>
    <property type="project" value="UniProtKB-KW"/>
</dbReference>
<dbReference type="InterPro" id="IPR017871">
    <property type="entry name" value="ABC_transporter-like_CS"/>
</dbReference>